<protein>
    <submittedName>
        <fullName evidence="1">Uncharacterized protein</fullName>
    </submittedName>
</protein>
<gene>
    <name evidence="1" type="ORF">Taro_032610</name>
</gene>
<reference evidence="1" key="1">
    <citation type="submission" date="2017-07" db="EMBL/GenBank/DDBJ databases">
        <title>Taro Niue Genome Assembly and Annotation.</title>
        <authorList>
            <person name="Atibalentja N."/>
            <person name="Keating K."/>
            <person name="Fields C.J."/>
        </authorList>
    </citation>
    <scope>NUCLEOTIDE SEQUENCE</scope>
    <source>
        <strain evidence="1">Niue_2</strain>
        <tissue evidence="1">Leaf</tissue>
    </source>
</reference>
<proteinExistence type="predicted"/>
<keyword evidence="2" id="KW-1185">Reference proteome</keyword>
<sequence length="321" mass="34316">MISSVATETDLSGCRGALGGRVLVAVGVAVSLRLLTRRPTPSRLGSRRLKALAGAPSPSFGFSPFLLLSEEEKFPLSFSGGLGVVESPASSWWSGVASWSEEEVFLESVRHDIREGVAPVGRDHIAMQVAVAIRSCRDPVARRDKLLSRRAALSQQGCRGTLPCHDNLVVATRLPDVTFLSRLPYPSQWDRDGLGGRDKICAIRSGTGVCRSLTSWSVRGVGWFCLWALNLVEVRGGLACGETSFSRGCSVSLVVTPGCSFPTLWRSGMLVLVSWLAFQQGPSVTCRRALLLLLGTHASSVVASSLVLRLGSSSTCSSVWV</sequence>
<comment type="caution">
    <text evidence="1">The sequence shown here is derived from an EMBL/GenBank/DDBJ whole genome shotgun (WGS) entry which is preliminary data.</text>
</comment>
<dbReference type="EMBL" id="NMUH01002424">
    <property type="protein sequence ID" value="MQL99881.1"/>
    <property type="molecule type" value="Genomic_DNA"/>
</dbReference>
<evidence type="ECO:0000313" key="2">
    <source>
        <dbReference type="Proteomes" id="UP000652761"/>
    </source>
</evidence>
<name>A0A843VRS3_COLES</name>
<evidence type="ECO:0000313" key="1">
    <source>
        <dbReference type="EMBL" id="MQL99881.1"/>
    </source>
</evidence>
<organism evidence="1 2">
    <name type="scientific">Colocasia esculenta</name>
    <name type="common">Wild taro</name>
    <name type="synonym">Arum esculentum</name>
    <dbReference type="NCBI Taxonomy" id="4460"/>
    <lineage>
        <taxon>Eukaryota</taxon>
        <taxon>Viridiplantae</taxon>
        <taxon>Streptophyta</taxon>
        <taxon>Embryophyta</taxon>
        <taxon>Tracheophyta</taxon>
        <taxon>Spermatophyta</taxon>
        <taxon>Magnoliopsida</taxon>
        <taxon>Liliopsida</taxon>
        <taxon>Araceae</taxon>
        <taxon>Aroideae</taxon>
        <taxon>Colocasieae</taxon>
        <taxon>Colocasia</taxon>
    </lineage>
</organism>
<dbReference type="AlphaFoldDB" id="A0A843VRS3"/>
<accession>A0A843VRS3</accession>
<dbReference type="Proteomes" id="UP000652761">
    <property type="component" value="Unassembled WGS sequence"/>
</dbReference>